<dbReference type="AlphaFoldDB" id="A0AAW8YW92"/>
<reference evidence="1" key="1">
    <citation type="submission" date="2023-10" db="EMBL/GenBank/DDBJ databases">
        <authorList>
            <person name="Sykes E.M.E."/>
            <person name="Khan I.U.H."/>
            <person name="Kumar A."/>
        </authorList>
    </citation>
    <scope>NUCLEOTIDE SEQUENCE</scope>
    <source>
        <strain evidence="1">IK5</strain>
    </source>
</reference>
<dbReference type="Proteomes" id="UP001284654">
    <property type="component" value="Unassembled WGS sequence"/>
</dbReference>
<comment type="caution">
    <text evidence="1">The sequence shown here is derived from an EMBL/GenBank/DDBJ whole genome shotgun (WGS) entry which is preliminary data.</text>
</comment>
<proteinExistence type="predicted"/>
<protein>
    <submittedName>
        <fullName evidence="1">Uncharacterized protein</fullName>
    </submittedName>
</protein>
<evidence type="ECO:0000313" key="1">
    <source>
        <dbReference type="EMBL" id="MDV4314656.1"/>
    </source>
</evidence>
<gene>
    <name evidence="1" type="ORF">MSG88_02445</name>
</gene>
<evidence type="ECO:0000313" key="2">
    <source>
        <dbReference type="Proteomes" id="UP001284654"/>
    </source>
</evidence>
<dbReference type="EMBL" id="JAWJYY010000001">
    <property type="protein sequence ID" value="MDV4314656.1"/>
    <property type="molecule type" value="Genomic_DNA"/>
</dbReference>
<dbReference type="RefSeq" id="WP_317305404.1">
    <property type="nucleotide sequence ID" value="NZ_JAWJYY010000001.1"/>
</dbReference>
<organism evidence="1 2">
    <name type="scientific">Acinetobacter indicus</name>
    <dbReference type="NCBI Taxonomy" id="756892"/>
    <lineage>
        <taxon>Bacteria</taxon>
        <taxon>Pseudomonadati</taxon>
        <taxon>Pseudomonadota</taxon>
        <taxon>Gammaproteobacteria</taxon>
        <taxon>Moraxellales</taxon>
        <taxon>Moraxellaceae</taxon>
        <taxon>Acinetobacter</taxon>
    </lineage>
</organism>
<accession>A0AAW8YW92</accession>
<sequence length="127" mass="12953">MQLLLLLEGGVSVQVGVARTPSGKWGLFIAPGVSGVQGTPSVSIEGGYLLSEAASLDDLKGYGYSANANTYMLVGGSAVVGTGLTPESLMDGEFDEGTTPMVGIETGVGLGTNIQHNLSYTFVIPLN</sequence>
<name>A0AAW8YW92_9GAMM</name>